<sequence length="362" mass="41418">MGTKNIVEICLSPDLGGLELFMLSCVKGFSEKANVFTVVTSNQKLNTYMEEEISLLLKRNKFFPFIPALKLAKFIDKHEIDIIHFHWTRDIATVVLAKILSEKKPKIIQSRHMNMTRFKDDFYHRWLYRNIDKIHAITYQVKEQLKKYIPIEVRPTINVVYPGTVIPDVDNEHIKTLKEKYGLEDSSFVVGMVGRIEEAKGQYLLLEAIAKLKDLNIKVLIIGAAMDISYFEELKKKIVFLKIENQVIFTGFTKEVNEHIQLCNITVLATKKETFGLVVIESMVNAVPVIATNNGGPLEIIEDKVNGLLFDRTSDMLAMKINSLYDNSTVVKNIREEALRTVNEKFDATIQLENLCEVICEG</sequence>
<evidence type="ECO:0000259" key="1">
    <source>
        <dbReference type="Pfam" id="PF00534"/>
    </source>
</evidence>
<feature type="domain" description="Glycosyl transferase family 1" evidence="1">
    <location>
        <begin position="175"/>
        <end position="338"/>
    </location>
</feature>
<name>A0A6S6T6L0_9BACT</name>
<dbReference type="EMBL" id="CACVAR010000232">
    <property type="protein sequence ID" value="CAA6813886.1"/>
    <property type="molecule type" value="Genomic_DNA"/>
</dbReference>
<evidence type="ECO:0000313" key="3">
    <source>
        <dbReference type="EMBL" id="CAA6813886.1"/>
    </source>
</evidence>
<dbReference type="CDD" id="cd03801">
    <property type="entry name" value="GT4_PimA-like"/>
    <property type="match status" value="1"/>
</dbReference>
<dbReference type="InterPro" id="IPR028098">
    <property type="entry name" value="Glyco_trans_4-like_N"/>
</dbReference>
<feature type="domain" description="Glycosyltransferase subfamily 4-like N-terminal" evidence="2">
    <location>
        <begin position="16"/>
        <end position="163"/>
    </location>
</feature>
<evidence type="ECO:0000259" key="2">
    <source>
        <dbReference type="Pfam" id="PF13439"/>
    </source>
</evidence>
<protein>
    <submittedName>
        <fullName evidence="3">Glycosyl transferase</fullName>
    </submittedName>
</protein>
<reference evidence="3" key="1">
    <citation type="submission" date="2020-01" db="EMBL/GenBank/DDBJ databases">
        <authorList>
            <person name="Meier V. D."/>
            <person name="Meier V D."/>
        </authorList>
    </citation>
    <scope>NUCLEOTIDE SEQUENCE</scope>
    <source>
        <strain evidence="3">HLG_WM_MAG_03</strain>
    </source>
</reference>
<dbReference type="SUPFAM" id="SSF53756">
    <property type="entry name" value="UDP-Glycosyltransferase/glycogen phosphorylase"/>
    <property type="match status" value="1"/>
</dbReference>
<dbReference type="InterPro" id="IPR001296">
    <property type="entry name" value="Glyco_trans_1"/>
</dbReference>
<gene>
    <name evidence="3" type="ORF">HELGO_WM43109</name>
</gene>
<dbReference type="PANTHER" id="PTHR12526">
    <property type="entry name" value="GLYCOSYLTRANSFERASE"/>
    <property type="match status" value="1"/>
</dbReference>
<dbReference type="PANTHER" id="PTHR12526:SF627">
    <property type="entry name" value="D-RHAMNOSYLTRANSFERASE WBPZ"/>
    <property type="match status" value="1"/>
</dbReference>
<accession>A0A6S6T6L0</accession>
<dbReference type="GO" id="GO:0016757">
    <property type="term" value="F:glycosyltransferase activity"/>
    <property type="evidence" value="ECO:0007669"/>
    <property type="project" value="InterPro"/>
</dbReference>
<dbReference type="Gene3D" id="3.40.50.2000">
    <property type="entry name" value="Glycogen Phosphorylase B"/>
    <property type="match status" value="2"/>
</dbReference>
<dbReference type="Pfam" id="PF00534">
    <property type="entry name" value="Glycos_transf_1"/>
    <property type="match status" value="1"/>
</dbReference>
<organism evidence="3">
    <name type="scientific">uncultured Sulfurovum sp</name>
    <dbReference type="NCBI Taxonomy" id="269237"/>
    <lineage>
        <taxon>Bacteria</taxon>
        <taxon>Pseudomonadati</taxon>
        <taxon>Campylobacterota</taxon>
        <taxon>Epsilonproteobacteria</taxon>
        <taxon>Campylobacterales</taxon>
        <taxon>Sulfurovaceae</taxon>
        <taxon>Sulfurovum</taxon>
        <taxon>environmental samples</taxon>
    </lineage>
</organism>
<keyword evidence="3" id="KW-0808">Transferase</keyword>
<dbReference type="AlphaFoldDB" id="A0A6S6T6L0"/>
<dbReference type="Pfam" id="PF13439">
    <property type="entry name" value="Glyco_transf_4"/>
    <property type="match status" value="1"/>
</dbReference>
<proteinExistence type="predicted"/>